<feature type="compositionally biased region" description="Basic and acidic residues" evidence="1">
    <location>
        <begin position="27"/>
        <end position="42"/>
    </location>
</feature>
<feature type="compositionally biased region" description="Polar residues" evidence="1">
    <location>
        <begin position="635"/>
        <end position="665"/>
    </location>
</feature>
<reference evidence="2" key="2">
    <citation type="journal article" date="2023" name="IMA Fungus">
        <title>Comparative genomic study of the Penicillium genus elucidates a diverse pangenome and 15 lateral gene transfer events.</title>
        <authorList>
            <person name="Petersen C."/>
            <person name="Sorensen T."/>
            <person name="Nielsen M.R."/>
            <person name="Sondergaard T.E."/>
            <person name="Sorensen J.L."/>
            <person name="Fitzpatrick D.A."/>
            <person name="Frisvad J.C."/>
            <person name="Nielsen K.L."/>
        </authorList>
    </citation>
    <scope>NUCLEOTIDE SEQUENCE</scope>
    <source>
        <strain evidence="2">IBT 21472</strain>
    </source>
</reference>
<feature type="compositionally biased region" description="Polar residues" evidence="1">
    <location>
        <begin position="219"/>
        <end position="228"/>
    </location>
</feature>
<organism evidence="2 3">
    <name type="scientific">Penicillium atrosanguineum</name>
    <dbReference type="NCBI Taxonomy" id="1132637"/>
    <lineage>
        <taxon>Eukaryota</taxon>
        <taxon>Fungi</taxon>
        <taxon>Dikarya</taxon>
        <taxon>Ascomycota</taxon>
        <taxon>Pezizomycotina</taxon>
        <taxon>Eurotiomycetes</taxon>
        <taxon>Eurotiomycetidae</taxon>
        <taxon>Eurotiales</taxon>
        <taxon>Aspergillaceae</taxon>
        <taxon>Penicillium</taxon>
    </lineage>
</organism>
<feature type="compositionally biased region" description="Low complexity" evidence="1">
    <location>
        <begin position="269"/>
        <end position="280"/>
    </location>
</feature>
<evidence type="ECO:0000313" key="2">
    <source>
        <dbReference type="EMBL" id="KAJ5307779.1"/>
    </source>
</evidence>
<feature type="region of interest" description="Disordered" evidence="1">
    <location>
        <begin position="389"/>
        <end position="668"/>
    </location>
</feature>
<feature type="region of interest" description="Disordered" evidence="1">
    <location>
        <begin position="252"/>
        <end position="298"/>
    </location>
</feature>
<dbReference type="AlphaFoldDB" id="A0A9W9PUR3"/>
<feature type="compositionally biased region" description="Polar residues" evidence="1">
    <location>
        <begin position="506"/>
        <end position="550"/>
    </location>
</feature>
<feature type="compositionally biased region" description="Low complexity" evidence="1">
    <location>
        <begin position="113"/>
        <end position="124"/>
    </location>
</feature>
<name>A0A9W9PUR3_9EURO</name>
<feature type="compositionally biased region" description="Polar residues" evidence="1">
    <location>
        <begin position="453"/>
        <end position="467"/>
    </location>
</feature>
<feature type="compositionally biased region" description="Basic and acidic residues" evidence="1">
    <location>
        <begin position="51"/>
        <end position="65"/>
    </location>
</feature>
<feature type="compositionally biased region" description="Polar residues" evidence="1">
    <location>
        <begin position="593"/>
        <end position="609"/>
    </location>
</feature>
<dbReference type="EMBL" id="JAPZBO010000008">
    <property type="protein sequence ID" value="KAJ5307779.1"/>
    <property type="molecule type" value="Genomic_DNA"/>
</dbReference>
<keyword evidence="3" id="KW-1185">Reference proteome</keyword>
<evidence type="ECO:0008006" key="4">
    <source>
        <dbReference type="Google" id="ProtNLM"/>
    </source>
</evidence>
<feature type="compositionally biased region" description="Polar residues" evidence="1">
    <location>
        <begin position="402"/>
        <end position="421"/>
    </location>
</feature>
<reference evidence="2" key="1">
    <citation type="submission" date="2022-12" db="EMBL/GenBank/DDBJ databases">
        <authorList>
            <person name="Petersen C."/>
        </authorList>
    </citation>
    <scope>NUCLEOTIDE SEQUENCE</scope>
    <source>
        <strain evidence="2">IBT 21472</strain>
    </source>
</reference>
<gene>
    <name evidence="2" type="ORF">N7476_008435</name>
</gene>
<comment type="caution">
    <text evidence="2">The sequence shown here is derived from an EMBL/GenBank/DDBJ whole genome shotgun (WGS) entry which is preliminary data.</text>
</comment>
<feature type="compositionally biased region" description="Polar residues" evidence="1">
    <location>
        <begin position="89"/>
        <end position="112"/>
    </location>
</feature>
<feature type="compositionally biased region" description="Low complexity" evidence="1">
    <location>
        <begin position="562"/>
        <end position="582"/>
    </location>
</feature>
<sequence>MSSSVAYSETRALPDHGRSLNGSYRLGADRVNMDDGRPKNDDIFLNIARSDSGRRDSLGRSDFRRSRLGYSGQGLRSPISHVDKEETPSPDQRFSNVDNPLLSQNGSPTLPYSSNTHTSSASAHPLDDPNRFRYSSLTTGARSTIGAPRSRLSRTSPETSPRSPQINRERRASVQEPQPQARLHRRSTLSTVRSSREPSASETTERVLADAERARVDGTESTLSTTAPSTVWDELDDLKSRIRKLELTGKLPPSSQAAISGANQERPRTAATTASAISTSPRHYRKASTPSADADNAVQNPVHPLLQSALAKAKSVLTSEVYMALEATITDALNLSTMLGVSTAPSGSVSVLNGGYSSSERHARRKADSVCRGLTELCLALTDEQLKRNRPQSSLAGGVQPPRSNGENGSITPTHSYQRASSYEPEAVERPERRQSISSRLPSRLDARRASLVSHSPGTPATDTKPTPSSPGGPPSSRLHRISASLRSRRPPTDEENGEPAVPLNRSFSRTMTDIGTPSPGQTVSPQQRFSRAHSVSRSISIAGSPNQEQGLGISPRSAHFQQPSIPSQAPSSLPRTPSTLSQTGIPLRRSYATPSVYSPATSRSNIQAGSRRYGLSPATPASGAEDSPRPPQLEPSQTRISVPSSKTVTSYTPIQQPRLRTNSLGARKFGLRRRSAVMTDDNTNMDDSID</sequence>
<feature type="region of interest" description="Disordered" evidence="1">
    <location>
        <begin position="1"/>
        <end position="228"/>
    </location>
</feature>
<feature type="compositionally biased region" description="Basic and acidic residues" evidence="1">
    <location>
        <begin position="203"/>
        <end position="218"/>
    </location>
</feature>
<feature type="compositionally biased region" description="Low complexity" evidence="1">
    <location>
        <begin position="148"/>
        <end position="164"/>
    </location>
</feature>
<protein>
    <recommendedName>
        <fullName evidence="4">LPXTG-motif cell wall anchor domain protein</fullName>
    </recommendedName>
</protein>
<evidence type="ECO:0000313" key="3">
    <source>
        <dbReference type="Proteomes" id="UP001147746"/>
    </source>
</evidence>
<proteinExistence type="predicted"/>
<feature type="compositionally biased region" description="Polar residues" evidence="1">
    <location>
        <begin position="253"/>
        <end position="263"/>
    </location>
</feature>
<feature type="compositionally biased region" description="Polar residues" evidence="1">
    <location>
        <begin position="133"/>
        <end position="142"/>
    </location>
</feature>
<accession>A0A9W9PUR3</accession>
<dbReference type="Proteomes" id="UP001147746">
    <property type="component" value="Unassembled WGS sequence"/>
</dbReference>
<evidence type="ECO:0000256" key="1">
    <source>
        <dbReference type="SAM" id="MobiDB-lite"/>
    </source>
</evidence>